<evidence type="ECO:0000313" key="1">
    <source>
        <dbReference type="EMBL" id="PQM44797.1"/>
    </source>
</evidence>
<name>A0A2S8BDP4_9MYCO</name>
<sequence length="71" mass="6887">MPARISSTALTGARYRSASVYSGVGNARLSSLPFGVSGSASSTTTAAGTMYGGNRSASAARISAGSAVPVT</sequence>
<reference evidence="1 2" key="1">
    <citation type="journal article" date="2017" name="Int. J. Syst. Evol. Microbiol.">
        <title>Mycobacterium talmoniae sp. nov., a slowly growing mycobacterium isolated from human respiratory samples.</title>
        <authorList>
            <person name="Davidson R.M."/>
            <person name="DeGroote M.A."/>
            <person name="Marola J.L."/>
            <person name="Buss S."/>
            <person name="Jones V."/>
            <person name="McNeil M.R."/>
            <person name="Freifeld A.G."/>
            <person name="Elaine Epperson L."/>
            <person name="Hasan N.A."/>
            <person name="Jackson M."/>
            <person name="Iwen P.C."/>
            <person name="Salfinger M."/>
            <person name="Strong M."/>
        </authorList>
    </citation>
    <scope>NUCLEOTIDE SEQUENCE [LARGE SCALE GENOMIC DNA]</scope>
    <source>
        <strain evidence="1 2">ATCC BAA-2683</strain>
    </source>
</reference>
<dbReference type="AlphaFoldDB" id="A0A2S8BDP4"/>
<dbReference type="Proteomes" id="UP000238296">
    <property type="component" value="Unassembled WGS sequence"/>
</dbReference>
<proteinExistence type="predicted"/>
<protein>
    <submittedName>
        <fullName evidence="1">Uncharacterized protein</fullName>
    </submittedName>
</protein>
<organism evidence="1 2">
    <name type="scientific">Mycobacterium talmoniae</name>
    <dbReference type="NCBI Taxonomy" id="1858794"/>
    <lineage>
        <taxon>Bacteria</taxon>
        <taxon>Bacillati</taxon>
        <taxon>Actinomycetota</taxon>
        <taxon>Actinomycetes</taxon>
        <taxon>Mycobacteriales</taxon>
        <taxon>Mycobacteriaceae</taxon>
        <taxon>Mycobacterium</taxon>
    </lineage>
</organism>
<gene>
    <name evidence="1" type="ORF">C1Y40_05049</name>
</gene>
<comment type="caution">
    <text evidence="1">The sequence shown here is derived from an EMBL/GenBank/DDBJ whole genome shotgun (WGS) entry which is preliminary data.</text>
</comment>
<evidence type="ECO:0000313" key="2">
    <source>
        <dbReference type="Proteomes" id="UP000238296"/>
    </source>
</evidence>
<dbReference type="EMBL" id="PPEA01000713">
    <property type="protein sequence ID" value="PQM44797.1"/>
    <property type="molecule type" value="Genomic_DNA"/>
</dbReference>
<accession>A0A2S8BDP4</accession>